<protein>
    <recommendedName>
        <fullName evidence="3">F-box domain-containing protein</fullName>
    </recommendedName>
</protein>
<dbReference type="EMBL" id="JAWWNJ010000011">
    <property type="protein sequence ID" value="KAK7044533.1"/>
    <property type="molecule type" value="Genomic_DNA"/>
</dbReference>
<reference evidence="1 2" key="1">
    <citation type="journal article" date="2024" name="J Genomics">
        <title>Draft genome sequencing and assembly of Favolaschia claudopus CIRM-BRFM 2984 isolated from oak limbs.</title>
        <authorList>
            <person name="Navarro D."/>
            <person name="Drula E."/>
            <person name="Chaduli D."/>
            <person name="Cazenave R."/>
            <person name="Ahrendt S."/>
            <person name="Wang J."/>
            <person name="Lipzen A."/>
            <person name="Daum C."/>
            <person name="Barry K."/>
            <person name="Grigoriev I.V."/>
            <person name="Favel A."/>
            <person name="Rosso M.N."/>
            <person name="Martin F."/>
        </authorList>
    </citation>
    <scope>NUCLEOTIDE SEQUENCE [LARGE SCALE GENOMIC DNA]</scope>
    <source>
        <strain evidence="1 2">CIRM-BRFM 2984</strain>
    </source>
</reference>
<dbReference type="InterPro" id="IPR032675">
    <property type="entry name" value="LRR_dom_sf"/>
</dbReference>
<evidence type="ECO:0008006" key="3">
    <source>
        <dbReference type="Google" id="ProtNLM"/>
    </source>
</evidence>
<comment type="caution">
    <text evidence="1">The sequence shown here is derived from an EMBL/GenBank/DDBJ whole genome shotgun (WGS) entry which is preliminary data.</text>
</comment>
<name>A0AAW0CZ72_9AGAR</name>
<keyword evidence="2" id="KW-1185">Reference proteome</keyword>
<proteinExistence type="predicted"/>
<evidence type="ECO:0000313" key="2">
    <source>
        <dbReference type="Proteomes" id="UP001362999"/>
    </source>
</evidence>
<gene>
    <name evidence="1" type="ORF">R3P38DRAFT_168033</name>
</gene>
<sequence>MSGSQTISAPHTIFSLPNELLEAIAAAGQQDRASDYLPSQKSEWVLSHVSQRFRAALLASPALWSIVDVALHSEGSLAIFELYFERSRACPIGIGISLTLQHVRPIEYEENDLIAERLGRITRHLDCIWELKIEVNAWQGEVLLALFGDLVAPNLRRLEVLDLLDRYDLGPVEIFSGGAPKLRYLRIYDVTLQLPVPWAASLTHLELRRDREGLDRHSQNLTGILAQCPSLVDLYLDFSFIASWEHRFHMPSLKRLDLKVNGTPDDFDFLHAIDSFATPSLTEFTINGVHGDQICELLTSNGLPQASFPALKSISFVDSGACRCQTQNEISFPDTATIAASPPLRLFPVLSSLSLINVCFGSNLVRSIVTPHADGWPTLTAVTLSPKQPDAESMDSAILAATNSYRERGLPLPRYRICPSLVCLRNWDEFGLDTDKFDPTDMRKLFYLRRLTA</sequence>
<dbReference type="Gene3D" id="3.80.10.10">
    <property type="entry name" value="Ribonuclease Inhibitor"/>
    <property type="match status" value="1"/>
</dbReference>
<organism evidence="1 2">
    <name type="scientific">Favolaschia claudopus</name>
    <dbReference type="NCBI Taxonomy" id="2862362"/>
    <lineage>
        <taxon>Eukaryota</taxon>
        <taxon>Fungi</taxon>
        <taxon>Dikarya</taxon>
        <taxon>Basidiomycota</taxon>
        <taxon>Agaricomycotina</taxon>
        <taxon>Agaricomycetes</taxon>
        <taxon>Agaricomycetidae</taxon>
        <taxon>Agaricales</taxon>
        <taxon>Marasmiineae</taxon>
        <taxon>Mycenaceae</taxon>
        <taxon>Favolaschia</taxon>
    </lineage>
</organism>
<dbReference type="AlphaFoldDB" id="A0AAW0CZ72"/>
<dbReference type="SUPFAM" id="SSF52047">
    <property type="entry name" value="RNI-like"/>
    <property type="match status" value="1"/>
</dbReference>
<evidence type="ECO:0000313" key="1">
    <source>
        <dbReference type="EMBL" id="KAK7044533.1"/>
    </source>
</evidence>
<dbReference type="Proteomes" id="UP001362999">
    <property type="component" value="Unassembled WGS sequence"/>
</dbReference>
<accession>A0AAW0CZ72</accession>